<evidence type="ECO:0000313" key="4">
    <source>
        <dbReference type="Proteomes" id="UP000184188"/>
    </source>
</evidence>
<organism evidence="3 4">
    <name type="scientific">Penicilliopsis zonata CBS 506.65</name>
    <dbReference type="NCBI Taxonomy" id="1073090"/>
    <lineage>
        <taxon>Eukaryota</taxon>
        <taxon>Fungi</taxon>
        <taxon>Dikarya</taxon>
        <taxon>Ascomycota</taxon>
        <taxon>Pezizomycotina</taxon>
        <taxon>Eurotiomycetes</taxon>
        <taxon>Eurotiomycetidae</taxon>
        <taxon>Eurotiales</taxon>
        <taxon>Aspergillaceae</taxon>
        <taxon>Penicilliopsis</taxon>
    </lineage>
</organism>
<dbReference type="RefSeq" id="XP_022576811.1">
    <property type="nucleotide sequence ID" value="XM_022725276.1"/>
</dbReference>
<accession>A0A1L9S577</accession>
<dbReference type="Proteomes" id="UP000184188">
    <property type="component" value="Unassembled WGS sequence"/>
</dbReference>
<dbReference type="GeneID" id="34611741"/>
<dbReference type="AlphaFoldDB" id="A0A1L9S577"/>
<keyword evidence="2" id="KW-0732">Signal</keyword>
<sequence length="125" mass="13446">MASQLAVTAKQFALWLSAFASELSVFASLEGVFDAPATFHANIENAPNSAARTMASNSRIALVTTSVASGLLFADTCVWIWISWSSLRTSSLSLTPFSGMSDVEVDRSIVENNKNMVIVNPRDQS</sequence>
<feature type="chain" id="PRO_5012273497" evidence="2">
    <location>
        <begin position="21"/>
        <end position="125"/>
    </location>
</feature>
<evidence type="ECO:0000313" key="3">
    <source>
        <dbReference type="EMBL" id="OJJ42301.1"/>
    </source>
</evidence>
<proteinExistence type="predicted"/>
<keyword evidence="1" id="KW-1133">Transmembrane helix</keyword>
<feature type="signal peptide" evidence="2">
    <location>
        <begin position="1"/>
        <end position="20"/>
    </location>
</feature>
<feature type="transmembrane region" description="Helical" evidence="1">
    <location>
        <begin position="60"/>
        <end position="82"/>
    </location>
</feature>
<name>A0A1L9S577_9EURO</name>
<evidence type="ECO:0000256" key="2">
    <source>
        <dbReference type="SAM" id="SignalP"/>
    </source>
</evidence>
<keyword evidence="1" id="KW-0812">Transmembrane</keyword>
<keyword evidence="4" id="KW-1185">Reference proteome</keyword>
<protein>
    <submittedName>
        <fullName evidence="3">Uncharacterized protein</fullName>
    </submittedName>
</protein>
<keyword evidence="1" id="KW-0472">Membrane</keyword>
<evidence type="ECO:0000256" key="1">
    <source>
        <dbReference type="SAM" id="Phobius"/>
    </source>
</evidence>
<dbReference type="EMBL" id="KV878362">
    <property type="protein sequence ID" value="OJJ42301.1"/>
    <property type="molecule type" value="Genomic_DNA"/>
</dbReference>
<reference evidence="4" key="1">
    <citation type="journal article" date="2017" name="Genome Biol.">
        <title>Comparative genomics reveals high biological diversity and specific adaptations in the industrially and medically important fungal genus Aspergillus.</title>
        <authorList>
            <person name="de Vries R.P."/>
            <person name="Riley R."/>
            <person name="Wiebenga A."/>
            <person name="Aguilar-Osorio G."/>
            <person name="Amillis S."/>
            <person name="Uchima C.A."/>
            <person name="Anderluh G."/>
            <person name="Asadollahi M."/>
            <person name="Askin M."/>
            <person name="Barry K."/>
            <person name="Battaglia E."/>
            <person name="Bayram O."/>
            <person name="Benocci T."/>
            <person name="Braus-Stromeyer S.A."/>
            <person name="Caldana C."/>
            <person name="Canovas D."/>
            <person name="Cerqueira G.C."/>
            <person name="Chen F."/>
            <person name="Chen W."/>
            <person name="Choi C."/>
            <person name="Clum A."/>
            <person name="Dos Santos R.A."/>
            <person name="Damasio A.R."/>
            <person name="Diallinas G."/>
            <person name="Emri T."/>
            <person name="Fekete E."/>
            <person name="Flipphi M."/>
            <person name="Freyberg S."/>
            <person name="Gallo A."/>
            <person name="Gournas C."/>
            <person name="Habgood R."/>
            <person name="Hainaut M."/>
            <person name="Harispe M.L."/>
            <person name="Henrissat B."/>
            <person name="Hilden K.S."/>
            <person name="Hope R."/>
            <person name="Hossain A."/>
            <person name="Karabika E."/>
            <person name="Karaffa L."/>
            <person name="Karanyi Z."/>
            <person name="Krasevec N."/>
            <person name="Kuo A."/>
            <person name="Kusch H."/>
            <person name="LaButti K."/>
            <person name="Lagendijk E.L."/>
            <person name="Lapidus A."/>
            <person name="Levasseur A."/>
            <person name="Lindquist E."/>
            <person name="Lipzen A."/>
            <person name="Logrieco A.F."/>
            <person name="MacCabe A."/>
            <person name="Maekelae M.R."/>
            <person name="Malavazi I."/>
            <person name="Melin P."/>
            <person name="Meyer V."/>
            <person name="Mielnichuk N."/>
            <person name="Miskei M."/>
            <person name="Molnar A.P."/>
            <person name="Mule G."/>
            <person name="Ngan C.Y."/>
            <person name="Orejas M."/>
            <person name="Orosz E."/>
            <person name="Ouedraogo J.P."/>
            <person name="Overkamp K.M."/>
            <person name="Park H.-S."/>
            <person name="Perrone G."/>
            <person name="Piumi F."/>
            <person name="Punt P.J."/>
            <person name="Ram A.F."/>
            <person name="Ramon A."/>
            <person name="Rauscher S."/>
            <person name="Record E."/>
            <person name="Riano-Pachon D.M."/>
            <person name="Robert V."/>
            <person name="Roehrig J."/>
            <person name="Ruller R."/>
            <person name="Salamov A."/>
            <person name="Salih N.S."/>
            <person name="Samson R.A."/>
            <person name="Sandor E."/>
            <person name="Sanguinetti M."/>
            <person name="Schuetze T."/>
            <person name="Sepcic K."/>
            <person name="Shelest E."/>
            <person name="Sherlock G."/>
            <person name="Sophianopoulou V."/>
            <person name="Squina F.M."/>
            <person name="Sun H."/>
            <person name="Susca A."/>
            <person name="Todd R.B."/>
            <person name="Tsang A."/>
            <person name="Unkles S.E."/>
            <person name="van de Wiele N."/>
            <person name="van Rossen-Uffink D."/>
            <person name="Oliveira J.V."/>
            <person name="Vesth T.C."/>
            <person name="Visser J."/>
            <person name="Yu J.-H."/>
            <person name="Zhou M."/>
            <person name="Andersen M.R."/>
            <person name="Archer D.B."/>
            <person name="Baker S.E."/>
            <person name="Benoit I."/>
            <person name="Brakhage A.A."/>
            <person name="Braus G.H."/>
            <person name="Fischer R."/>
            <person name="Frisvad J.C."/>
            <person name="Goldman G.H."/>
            <person name="Houbraken J."/>
            <person name="Oakley B."/>
            <person name="Pocsi I."/>
            <person name="Scazzocchio C."/>
            <person name="Seiboth B."/>
            <person name="vanKuyk P.A."/>
            <person name="Wortman J."/>
            <person name="Dyer P.S."/>
            <person name="Grigoriev I.V."/>
        </authorList>
    </citation>
    <scope>NUCLEOTIDE SEQUENCE [LARGE SCALE GENOMIC DNA]</scope>
    <source>
        <strain evidence="4">CBS 506.65</strain>
    </source>
</reference>
<dbReference type="VEuPathDB" id="FungiDB:ASPZODRAFT_147604"/>
<gene>
    <name evidence="3" type="ORF">ASPZODRAFT_147604</name>
</gene>